<evidence type="ECO:0000256" key="1">
    <source>
        <dbReference type="ARBA" id="ARBA00005233"/>
    </source>
</evidence>
<evidence type="ECO:0000256" key="3">
    <source>
        <dbReference type="RuleBase" id="RU000389"/>
    </source>
</evidence>
<organism evidence="5 6">
    <name type="scientific">Ralstonia flaminis</name>
    <dbReference type="NCBI Taxonomy" id="3058597"/>
    <lineage>
        <taxon>Bacteria</taxon>
        <taxon>Pseudomonadati</taxon>
        <taxon>Pseudomonadota</taxon>
        <taxon>Betaproteobacteria</taxon>
        <taxon>Burkholderiales</taxon>
        <taxon>Burkholderiaceae</taxon>
        <taxon>Ralstonia</taxon>
    </lineage>
</organism>
<dbReference type="Proteomes" id="UP001189757">
    <property type="component" value="Unassembled WGS sequence"/>
</dbReference>
<name>A0ABN9JR13_9RALS</name>
<dbReference type="PANTHER" id="PTHR30093:SF34">
    <property type="entry name" value="PREPILIN PEPTIDASE-DEPENDENT PROTEIN D"/>
    <property type="match status" value="1"/>
</dbReference>
<dbReference type="PROSITE" id="PS00409">
    <property type="entry name" value="PROKAR_NTER_METHYL"/>
    <property type="match status" value="1"/>
</dbReference>
<dbReference type="InterPro" id="IPR001082">
    <property type="entry name" value="Pilin"/>
</dbReference>
<dbReference type="NCBIfam" id="TIGR02532">
    <property type="entry name" value="IV_pilin_GFxxxE"/>
    <property type="match status" value="1"/>
</dbReference>
<keyword evidence="4" id="KW-1133">Transmembrane helix</keyword>
<keyword evidence="4" id="KW-0812">Transmembrane</keyword>
<evidence type="ECO:0000313" key="6">
    <source>
        <dbReference type="Proteomes" id="UP001189757"/>
    </source>
</evidence>
<keyword evidence="6" id="KW-1185">Reference proteome</keyword>
<evidence type="ECO:0000256" key="4">
    <source>
        <dbReference type="SAM" id="Phobius"/>
    </source>
</evidence>
<dbReference type="PANTHER" id="PTHR30093">
    <property type="entry name" value="GENERAL SECRETION PATHWAY PROTEIN G"/>
    <property type="match status" value="1"/>
</dbReference>
<dbReference type="InterPro" id="IPR012902">
    <property type="entry name" value="N_methyl_site"/>
</dbReference>
<keyword evidence="4" id="KW-0472">Membrane</keyword>
<gene>
    <name evidence="5" type="primary">pilE_2</name>
    <name evidence="5" type="ORF">LMG18101_04589</name>
</gene>
<dbReference type="SUPFAM" id="SSF54523">
    <property type="entry name" value="Pili subunits"/>
    <property type="match status" value="1"/>
</dbReference>
<comment type="similarity">
    <text evidence="1 3">Belongs to the N-Me-Phe pilin family.</text>
</comment>
<accession>A0ABN9JR13</accession>
<sequence>MKSMRINKRVQKGFTLIELMIVVAIVGILAAIALPAYNNYMIKSKLVEATTDLDAAKVAVAEQYASNGGLVVASSPIAPLAANAKYVSGISYNTTGSNVAVVVTLSGTGASAIDGKFMGIFGAGQTDGTIKWQCGTAGTASATSVGNVPAMFPYLPSACQN</sequence>
<dbReference type="InterPro" id="IPR045584">
    <property type="entry name" value="Pilin-like"/>
</dbReference>
<dbReference type="Pfam" id="PF07963">
    <property type="entry name" value="N_methyl"/>
    <property type="match status" value="1"/>
</dbReference>
<reference evidence="5 6" key="1">
    <citation type="submission" date="2023-07" db="EMBL/GenBank/DDBJ databases">
        <authorList>
            <person name="Peeters C."/>
        </authorList>
    </citation>
    <scope>NUCLEOTIDE SEQUENCE [LARGE SCALE GENOMIC DNA]</scope>
    <source>
        <strain evidence="5 6">LMG 18101</strain>
    </source>
</reference>
<proteinExistence type="inferred from homology"/>
<evidence type="ECO:0000256" key="2">
    <source>
        <dbReference type="ARBA" id="ARBA00022481"/>
    </source>
</evidence>
<dbReference type="Pfam" id="PF00114">
    <property type="entry name" value="Pilin"/>
    <property type="match status" value="1"/>
</dbReference>
<feature type="transmembrane region" description="Helical" evidence="4">
    <location>
        <begin position="12"/>
        <end position="37"/>
    </location>
</feature>
<dbReference type="Gene3D" id="3.30.700.10">
    <property type="entry name" value="Glycoprotein, Type 4 Pilin"/>
    <property type="match status" value="1"/>
</dbReference>
<evidence type="ECO:0000313" key="5">
    <source>
        <dbReference type="EMBL" id="CAJ0821334.1"/>
    </source>
</evidence>
<comment type="caution">
    <text evidence="5">The sequence shown here is derived from an EMBL/GenBank/DDBJ whole genome shotgun (WGS) entry which is preliminary data.</text>
</comment>
<keyword evidence="3" id="KW-0281">Fimbrium</keyword>
<protein>
    <submittedName>
        <fullName evidence="5">Fimbrial protein</fullName>
    </submittedName>
</protein>
<keyword evidence="2" id="KW-0488">Methylation</keyword>
<dbReference type="EMBL" id="CATZLL010000018">
    <property type="protein sequence ID" value="CAJ0821334.1"/>
    <property type="molecule type" value="Genomic_DNA"/>
</dbReference>